<evidence type="ECO:0008006" key="4">
    <source>
        <dbReference type="Google" id="ProtNLM"/>
    </source>
</evidence>
<comment type="caution">
    <text evidence="2">The sequence shown here is derived from an EMBL/GenBank/DDBJ whole genome shotgun (WGS) entry which is preliminary data.</text>
</comment>
<evidence type="ECO:0000256" key="1">
    <source>
        <dbReference type="SAM" id="SignalP"/>
    </source>
</evidence>
<gene>
    <name evidence="2" type="ORF">GCM10011608_45590</name>
</gene>
<dbReference type="Proteomes" id="UP000608890">
    <property type="component" value="Unassembled WGS sequence"/>
</dbReference>
<dbReference type="AlphaFoldDB" id="A0A917U521"/>
<evidence type="ECO:0000313" key="3">
    <source>
        <dbReference type="Proteomes" id="UP000608890"/>
    </source>
</evidence>
<organism evidence="2 3">
    <name type="scientific">Micromonospora sonchi</name>
    <dbReference type="NCBI Taxonomy" id="1763543"/>
    <lineage>
        <taxon>Bacteria</taxon>
        <taxon>Bacillati</taxon>
        <taxon>Actinomycetota</taxon>
        <taxon>Actinomycetes</taxon>
        <taxon>Micromonosporales</taxon>
        <taxon>Micromonosporaceae</taxon>
        <taxon>Micromonospora</taxon>
    </lineage>
</organism>
<reference evidence="2" key="2">
    <citation type="submission" date="2020-09" db="EMBL/GenBank/DDBJ databases">
        <authorList>
            <person name="Sun Q."/>
            <person name="Zhou Y."/>
        </authorList>
    </citation>
    <scope>NUCLEOTIDE SEQUENCE</scope>
    <source>
        <strain evidence="2">CGMCC 4.7312</strain>
    </source>
</reference>
<protein>
    <recommendedName>
        <fullName evidence="4">Antimicrobial peptide, SdpC family</fullName>
    </recommendedName>
</protein>
<feature type="chain" id="PRO_5039329488" description="Antimicrobial peptide, SdpC family" evidence="1">
    <location>
        <begin position="30"/>
        <end position="214"/>
    </location>
</feature>
<name>A0A917U521_9ACTN</name>
<evidence type="ECO:0000313" key="2">
    <source>
        <dbReference type="EMBL" id="GGM55598.1"/>
    </source>
</evidence>
<keyword evidence="1" id="KW-0732">Signal</keyword>
<accession>A0A917U521</accession>
<feature type="signal peptide" evidence="1">
    <location>
        <begin position="1"/>
        <end position="29"/>
    </location>
</feature>
<dbReference type="RefSeq" id="WP_189047653.1">
    <property type="nucleotide sequence ID" value="NZ_BMNB01000025.1"/>
</dbReference>
<keyword evidence="3" id="KW-1185">Reference proteome</keyword>
<dbReference type="Pfam" id="PF26137">
    <property type="entry name" value="Toxin_SdpC"/>
    <property type="match status" value="1"/>
</dbReference>
<dbReference type="InterPro" id="IPR023888">
    <property type="entry name" value="SdpC-like"/>
</dbReference>
<reference evidence="2" key="1">
    <citation type="journal article" date="2014" name="Int. J. Syst. Evol. Microbiol.">
        <title>Complete genome sequence of Corynebacterium casei LMG S-19264T (=DSM 44701T), isolated from a smear-ripened cheese.</title>
        <authorList>
            <consortium name="US DOE Joint Genome Institute (JGI-PGF)"/>
            <person name="Walter F."/>
            <person name="Albersmeier A."/>
            <person name="Kalinowski J."/>
            <person name="Ruckert C."/>
        </authorList>
    </citation>
    <scope>NUCLEOTIDE SEQUENCE</scope>
    <source>
        <strain evidence="2">CGMCC 4.7312</strain>
    </source>
</reference>
<proteinExistence type="predicted"/>
<dbReference type="EMBL" id="BMNB01000025">
    <property type="protein sequence ID" value="GGM55598.1"/>
    <property type="molecule type" value="Genomic_DNA"/>
</dbReference>
<sequence length="214" mass="22118">MEKRRGRSRRRRVAAGVVLSVTAAGSMVAVGPSTAAAQRPAAAIVTVAAKPADSATLLKGLVFGVGPVAQKHPDLALTSVPATPENVAAIDRLLADGEKVDPGFVDRFATAMRSGDHVEIQLGLEDVGDVIARVVETEARAQMADGTGSGQCAAVMLAVTIQTAVNITTAIAVLVINWISVINIQYMMLAPPVGSSAVRTLSAEKWVDAVARTL</sequence>